<reference evidence="7" key="2">
    <citation type="submission" date="2025-09" db="UniProtKB">
        <authorList>
            <consortium name="Ensembl"/>
        </authorList>
    </citation>
    <scope>IDENTIFICATION</scope>
</reference>
<name>A0A672Q034_SINGR</name>
<evidence type="ECO:0000256" key="4">
    <source>
        <dbReference type="ARBA" id="ARBA00022790"/>
    </source>
</evidence>
<evidence type="ECO:0000256" key="2">
    <source>
        <dbReference type="ARBA" id="ARBA00004496"/>
    </source>
</evidence>
<dbReference type="PANTHER" id="PTHR13339:SF0">
    <property type="entry name" value="COP9 SIGNALOSOME COMPLEX SUBUNIT 8"/>
    <property type="match status" value="1"/>
</dbReference>
<gene>
    <name evidence="7" type="primary">LOC107555025</name>
</gene>
<dbReference type="GO" id="GO:0005737">
    <property type="term" value="C:cytoplasm"/>
    <property type="evidence" value="ECO:0007669"/>
    <property type="project" value="UniProtKB-SubCell"/>
</dbReference>
<keyword evidence="4" id="KW-0736">Signalosome</keyword>
<dbReference type="AlphaFoldDB" id="A0A672Q034"/>
<organism evidence="7 8">
    <name type="scientific">Sinocyclocheilus grahami</name>
    <name type="common">Dianchi golden-line fish</name>
    <name type="synonym">Barbus grahami</name>
    <dbReference type="NCBI Taxonomy" id="75366"/>
    <lineage>
        <taxon>Eukaryota</taxon>
        <taxon>Metazoa</taxon>
        <taxon>Chordata</taxon>
        <taxon>Craniata</taxon>
        <taxon>Vertebrata</taxon>
        <taxon>Euteleostomi</taxon>
        <taxon>Actinopterygii</taxon>
        <taxon>Neopterygii</taxon>
        <taxon>Teleostei</taxon>
        <taxon>Ostariophysi</taxon>
        <taxon>Cypriniformes</taxon>
        <taxon>Cyprinidae</taxon>
        <taxon>Cyprininae</taxon>
        <taxon>Sinocyclocheilus</taxon>
    </lineage>
</organism>
<dbReference type="InterPro" id="IPR033205">
    <property type="entry name" value="COP9_CSN8"/>
</dbReference>
<keyword evidence="3" id="KW-0963">Cytoplasm</keyword>
<evidence type="ECO:0000256" key="1">
    <source>
        <dbReference type="ARBA" id="ARBA00004123"/>
    </source>
</evidence>
<proteinExistence type="predicted"/>
<dbReference type="OMA" id="TSAYQTH"/>
<comment type="subcellular location">
    <subcellularLocation>
        <location evidence="2">Cytoplasm</location>
    </subcellularLocation>
    <subcellularLocation>
        <location evidence="1">Nucleus</location>
    </subcellularLocation>
</comment>
<accession>A0A672Q034</accession>
<dbReference type="InterPro" id="IPR033464">
    <property type="entry name" value="CSN8_PSD8_EIF3K"/>
</dbReference>
<dbReference type="Ensembl" id="ENSSGRT00000074101.1">
    <property type="protein sequence ID" value="ENSSGRP00000069546.1"/>
    <property type="gene ID" value="ENSSGRG00000035631.1"/>
</dbReference>
<reference evidence="7" key="1">
    <citation type="submission" date="2025-08" db="UniProtKB">
        <authorList>
            <consortium name="Ensembl"/>
        </authorList>
    </citation>
    <scope>IDENTIFICATION</scope>
</reference>
<dbReference type="PANTHER" id="PTHR13339">
    <property type="entry name" value="COP9 SIGNALOSOME COMPLEX SUBUNIT 8"/>
    <property type="match status" value="1"/>
</dbReference>
<dbReference type="GO" id="GO:0008180">
    <property type="term" value="C:COP9 signalosome"/>
    <property type="evidence" value="ECO:0007669"/>
    <property type="project" value="UniProtKB-KW"/>
</dbReference>
<feature type="domain" description="CSN8/PSMD8/EIF3K" evidence="6">
    <location>
        <begin position="31"/>
        <end position="108"/>
    </location>
</feature>
<dbReference type="InParanoid" id="A0A672Q034"/>
<dbReference type="Pfam" id="PF10075">
    <property type="entry name" value="CSN8_PSD8_EIF3K"/>
    <property type="match status" value="1"/>
</dbReference>
<dbReference type="Proteomes" id="UP000472262">
    <property type="component" value="Unassembled WGS sequence"/>
</dbReference>
<evidence type="ECO:0000256" key="3">
    <source>
        <dbReference type="ARBA" id="ARBA00022490"/>
    </source>
</evidence>
<keyword evidence="8" id="KW-1185">Reference proteome</keyword>
<dbReference type="GO" id="GO:0010387">
    <property type="term" value="P:COP9 signalosome assembly"/>
    <property type="evidence" value="ECO:0007669"/>
    <property type="project" value="InterPro"/>
</dbReference>
<protein>
    <submittedName>
        <fullName evidence="7">COP9 signalosome complex subunit 8-like</fullName>
    </submittedName>
</protein>
<sequence>MPVSVMMAELDEKLLLQFETQELEAPGGIATPQVYSQLLVLYLLHNDLNNARYLWKRIPHAIKTANPELAAIWAVGQRIWQRDFPGIYATIAAYQWSESILPVMEALRGTEIMRFMLYFMARVSRGSGLENGVAGGFDEGACDDPGLDFVWKAKQSSFAFTTKHTAPS</sequence>
<evidence type="ECO:0000313" key="8">
    <source>
        <dbReference type="Proteomes" id="UP000472262"/>
    </source>
</evidence>
<evidence type="ECO:0000259" key="6">
    <source>
        <dbReference type="Pfam" id="PF10075"/>
    </source>
</evidence>
<dbReference type="GO" id="GO:0000338">
    <property type="term" value="P:protein deneddylation"/>
    <property type="evidence" value="ECO:0007669"/>
    <property type="project" value="InterPro"/>
</dbReference>
<keyword evidence="5" id="KW-0539">Nucleus</keyword>
<evidence type="ECO:0000313" key="7">
    <source>
        <dbReference type="Ensembl" id="ENSSGRP00000069546.1"/>
    </source>
</evidence>
<evidence type="ECO:0000256" key="5">
    <source>
        <dbReference type="ARBA" id="ARBA00023242"/>
    </source>
</evidence>